<keyword evidence="8 9" id="KW-0472">Membrane</keyword>
<feature type="region of interest" description="Disordered" evidence="10">
    <location>
        <begin position="45"/>
        <end position="94"/>
    </location>
</feature>
<comment type="function">
    <text evidence="9">Part of the twin-arginine translocation (Tat) system that transports large folded proteins containing a characteristic twin-arginine motif in their signal peptide across membranes. TatA could form the protein-conducting channel of the Tat system.</text>
</comment>
<feature type="transmembrane region" description="Helical" evidence="9">
    <location>
        <begin position="6"/>
        <end position="26"/>
    </location>
</feature>
<sequence>MRPEPIHIIILLVVILLIFGAPKLPMIAKNLGKSMKIFKSEVKDLRNDDDRGTAERHEITDAPERPADPTRSAERTAEPVDSTRTPGDEQRPRP</sequence>
<evidence type="ECO:0000256" key="10">
    <source>
        <dbReference type="SAM" id="MobiDB-lite"/>
    </source>
</evidence>
<evidence type="ECO:0000256" key="6">
    <source>
        <dbReference type="ARBA" id="ARBA00022989"/>
    </source>
</evidence>
<dbReference type="EMBL" id="BAABGL010000006">
    <property type="protein sequence ID" value="GAA4388850.1"/>
    <property type="molecule type" value="Genomic_DNA"/>
</dbReference>
<keyword evidence="7 9" id="KW-0811">Translocation</keyword>
<evidence type="ECO:0000256" key="4">
    <source>
        <dbReference type="ARBA" id="ARBA00022692"/>
    </source>
</evidence>
<evidence type="ECO:0000256" key="7">
    <source>
        <dbReference type="ARBA" id="ARBA00023010"/>
    </source>
</evidence>
<evidence type="ECO:0000256" key="2">
    <source>
        <dbReference type="ARBA" id="ARBA00022448"/>
    </source>
</evidence>
<dbReference type="HAMAP" id="MF_00236">
    <property type="entry name" value="TatA_E"/>
    <property type="match status" value="1"/>
</dbReference>
<dbReference type="NCBIfam" id="TIGR01411">
    <property type="entry name" value="tatAE"/>
    <property type="match status" value="1"/>
</dbReference>
<comment type="subcellular location">
    <subcellularLocation>
        <location evidence="1 9">Cell membrane</location>
        <topology evidence="1 9">Single-pass membrane protein</topology>
    </subcellularLocation>
</comment>
<evidence type="ECO:0000256" key="5">
    <source>
        <dbReference type="ARBA" id="ARBA00022927"/>
    </source>
</evidence>
<comment type="caution">
    <text evidence="11">The sequence shown here is derived from an EMBL/GenBank/DDBJ whole genome shotgun (WGS) entry which is preliminary data.</text>
</comment>
<keyword evidence="4 9" id="KW-0812">Transmembrane</keyword>
<comment type="subunit">
    <text evidence="9">The Tat system comprises two distinct complexes: a TatABC complex, containing multiple copies of TatA, TatB and TatC subunits, and a separate TatA complex, containing only TatA subunits. Substrates initially bind to the TatABC complex, which probably triggers association of the separate TatA complex to form the active translocon.</text>
</comment>
<dbReference type="Gene3D" id="1.20.5.3310">
    <property type="match status" value="1"/>
</dbReference>
<gene>
    <name evidence="9" type="primary">tatA</name>
    <name evidence="11" type="ORF">GCM10023167_14010</name>
</gene>
<evidence type="ECO:0000313" key="11">
    <source>
        <dbReference type="EMBL" id="GAA4388850.1"/>
    </source>
</evidence>
<dbReference type="RefSeq" id="WP_247424599.1">
    <property type="nucleotide sequence ID" value="NZ_BAABGL010000006.1"/>
</dbReference>
<keyword evidence="12" id="KW-1185">Reference proteome</keyword>
<dbReference type="InterPro" id="IPR003369">
    <property type="entry name" value="TatA/B/E"/>
</dbReference>
<dbReference type="PANTHER" id="PTHR42982">
    <property type="entry name" value="SEC-INDEPENDENT PROTEIN TRANSLOCASE PROTEIN TATA"/>
    <property type="match status" value="1"/>
</dbReference>
<protein>
    <recommendedName>
        <fullName evidence="9">Sec-independent protein translocase protein TatA</fullName>
    </recommendedName>
</protein>
<feature type="compositionally biased region" description="Basic and acidic residues" evidence="10">
    <location>
        <begin position="45"/>
        <end position="78"/>
    </location>
</feature>
<evidence type="ECO:0000256" key="8">
    <source>
        <dbReference type="ARBA" id="ARBA00023136"/>
    </source>
</evidence>
<evidence type="ECO:0000313" key="12">
    <source>
        <dbReference type="Proteomes" id="UP001500642"/>
    </source>
</evidence>
<dbReference type="NCBIfam" id="NF001854">
    <property type="entry name" value="PRK00575.1"/>
    <property type="match status" value="1"/>
</dbReference>
<keyword evidence="6 9" id="KW-1133">Transmembrane helix</keyword>
<dbReference type="Pfam" id="PF02416">
    <property type="entry name" value="TatA_B_E"/>
    <property type="match status" value="1"/>
</dbReference>
<reference evidence="12" key="1">
    <citation type="journal article" date="2019" name="Int. J. Syst. Evol. Microbiol.">
        <title>The Global Catalogue of Microorganisms (GCM) 10K type strain sequencing project: providing services to taxonomists for standard genome sequencing and annotation.</title>
        <authorList>
            <consortium name="The Broad Institute Genomics Platform"/>
            <consortium name="The Broad Institute Genome Sequencing Center for Infectious Disease"/>
            <person name="Wu L."/>
            <person name="Ma J."/>
        </authorList>
    </citation>
    <scope>NUCLEOTIDE SEQUENCE [LARGE SCALE GENOMIC DNA]</scope>
    <source>
        <strain evidence="12">JCM 17808</strain>
    </source>
</reference>
<accession>A0ABP8JD39</accession>
<dbReference type="PANTHER" id="PTHR42982:SF8">
    <property type="entry name" value="SEC-INDEPENDENT PROTEIN TRANSLOCASE PROTEIN TATA"/>
    <property type="match status" value="1"/>
</dbReference>
<keyword evidence="3 9" id="KW-1003">Cell membrane</keyword>
<evidence type="ECO:0000256" key="1">
    <source>
        <dbReference type="ARBA" id="ARBA00004162"/>
    </source>
</evidence>
<dbReference type="InterPro" id="IPR006312">
    <property type="entry name" value="TatA/E"/>
</dbReference>
<name>A0ABP8JD39_9MICO</name>
<proteinExistence type="inferred from homology"/>
<dbReference type="Proteomes" id="UP001500642">
    <property type="component" value="Unassembled WGS sequence"/>
</dbReference>
<keyword evidence="5 9" id="KW-0653">Protein transport</keyword>
<keyword evidence="2 9" id="KW-0813">Transport</keyword>
<comment type="similarity">
    <text evidence="9">Belongs to the TatA/E family.</text>
</comment>
<evidence type="ECO:0000256" key="9">
    <source>
        <dbReference type="HAMAP-Rule" id="MF_00236"/>
    </source>
</evidence>
<evidence type="ECO:0000256" key="3">
    <source>
        <dbReference type="ARBA" id="ARBA00022475"/>
    </source>
</evidence>
<organism evidence="11 12">
    <name type="scientific">Brevibacterium pityocampae</name>
    <dbReference type="NCBI Taxonomy" id="506594"/>
    <lineage>
        <taxon>Bacteria</taxon>
        <taxon>Bacillati</taxon>
        <taxon>Actinomycetota</taxon>
        <taxon>Actinomycetes</taxon>
        <taxon>Micrococcales</taxon>
        <taxon>Brevibacteriaceae</taxon>
        <taxon>Brevibacterium</taxon>
    </lineage>
</organism>